<gene>
    <name evidence="2" type="ORF">J2739_003319</name>
</gene>
<feature type="region of interest" description="Disordered" evidence="1">
    <location>
        <begin position="14"/>
        <end position="58"/>
    </location>
</feature>
<dbReference type="EMBL" id="JAVDRF010000006">
    <property type="protein sequence ID" value="MDR6537542.1"/>
    <property type="molecule type" value="Genomic_DNA"/>
</dbReference>
<sequence length="720" mass="79274">MPLAFAHFKKHPEKDHVMLSVTRRPSGSSSSSEALPSAKRQKPENGSPTQPVTSEQSYAPSIGERLLAFRRWAARSESEEGWPAQLLAILQQVTTVQDVNDWLNALTPALCRSCPALLSSFSERLSCLLPQWTPDSLHACVERCLNVAAGAGQSVVVWRTLCAALPSMSLTAMQALLECLQGQENPPANGAGLIVHIKEVIDLSLSLPASGFGTGPGTTLVVPIELPPVVLGEDEIMAIDTGTDRHAIQAPGTTTRALPELNHDVLTLVMAHALRAKGIDWMQPQHFGPYEKHGKALLNMALVDKQFLIRFQPMLANHPWMKREADSRLKSFSDIEPADAMSRLIHDIVDLDAQTVKSMLPGAPGVAQRRLDLVLRALSLCLTQPRLQISLPLLQGVYSQLHNRAVVQLASAGQAVSPSFAQHVDLSAMPLQLLTTAYRMLGGTTPAFRVLTRLTLEGLQAYPEDVQVQTLIGVLPFLGNSQELVDKFLGRIQKLMDNGVHWKRPAHDWLLYQASRLNVMLALIDGSSPVLEEEANGLLAALQRHHGVGGEPRMLIDDPFGERYVLWTMGDIGWLCALCKRAEKLEGWNPSGLVHCLADLLRQFCSVSAPAYRFAAPQFMALFPASILSLAFARLTFKEQSLMLCRIYAPDDQKNRSDHMELIASFAGNGDIPVDDRVFVLEIIKGFTGQHFDCIDLVDRLMKEMPHKMTDDEMTDETPQ</sequence>
<dbReference type="Proteomes" id="UP001184230">
    <property type="component" value="Unassembled WGS sequence"/>
</dbReference>
<feature type="compositionally biased region" description="Polar residues" evidence="1">
    <location>
        <begin position="44"/>
        <end position="58"/>
    </location>
</feature>
<protein>
    <submittedName>
        <fullName evidence="2">Uncharacterized protein</fullName>
    </submittedName>
</protein>
<reference evidence="2 3" key="1">
    <citation type="submission" date="2023-07" db="EMBL/GenBank/DDBJ databases">
        <title>Sorghum-associated microbial communities from plants grown in Nebraska, USA.</title>
        <authorList>
            <person name="Schachtman D."/>
        </authorList>
    </citation>
    <scope>NUCLEOTIDE SEQUENCE [LARGE SCALE GENOMIC DNA]</scope>
    <source>
        <strain evidence="2 3">DS1781</strain>
    </source>
</reference>
<evidence type="ECO:0000256" key="1">
    <source>
        <dbReference type="SAM" id="MobiDB-lite"/>
    </source>
</evidence>
<proteinExistence type="predicted"/>
<keyword evidence="3" id="KW-1185">Reference proteome</keyword>
<organism evidence="2 3">
    <name type="scientific">Variovorax soli</name>
    <dbReference type="NCBI Taxonomy" id="376815"/>
    <lineage>
        <taxon>Bacteria</taxon>
        <taxon>Pseudomonadati</taxon>
        <taxon>Pseudomonadota</taxon>
        <taxon>Betaproteobacteria</taxon>
        <taxon>Burkholderiales</taxon>
        <taxon>Comamonadaceae</taxon>
        <taxon>Variovorax</taxon>
    </lineage>
</organism>
<accession>A0ABU1NGG4</accession>
<name>A0ABU1NGG4_9BURK</name>
<evidence type="ECO:0000313" key="2">
    <source>
        <dbReference type="EMBL" id="MDR6537542.1"/>
    </source>
</evidence>
<evidence type="ECO:0000313" key="3">
    <source>
        <dbReference type="Proteomes" id="UP001184230"/>
    </source>
</evidence>
<comment type="caution">
    <text evidence="2">The sequence shown here is derived from an EMBL/GenBank/DDBJ whole genome shotgun (WGS) entry which is preliminary data.</text>
</comment>